<dbReference type="Proteomes" id="UP001176941">
    <property type="component" value="Unassembled WGS sequence"/>
</dbReference>
<evidence type="ECO:0000313" key="2">
    <source>
        <dbReference type="Proteomes" id="UP001176941"/>
    </source>
</evidence>
<evidence type="ECO:0000313" key="1">
    <source>
        <dbReference type="EMBL" id="CAI9149493.1"/>
    </source>
</evidence>
<keyword evidence="2" id="KW-1185">Reference proteome</keyword>
<comment type="caution">
    <text evidence="1">The sequence shown here is derived from an EMBL/GenBank/DDBJ whole genome shotgun (WGS) entry which is preliminary data.</text>
</comment>
<sequence>MFCAKDGLSCCIVRRVEVCVSVEVLVYEFWTEERAPDCENVCRLERREKVLTKNSELTSVCEYLMRHQRKIQRSRTEEDCWTLRHDYSPGDPS</sequence>
<protein>
    <submittedName>
        <fullName evidence="1">Uncharacterized protein</fullName>
    </submittedName>
</protein>
<organism evidence="1 2">
    <name type="scientific">Rangifer tarandus platyrhynchus</name>
    <name type="common">Svalbard reindeer</name>
    <dbReference type="NCBI Taxonomy" id="3082113"/>
    <lineage>
        <taxon>Eukaryota</taxon>
        <taxon>Metazoa</taxon>
        <taxon>Chordata</taxon>
        <taxon>Craniata</taxon>
        <taxon>Vertebrata</taxon>
        <taxon>Euteleostomi</taxon>
        <taxon>Mammalia</taxon>
        <taxon>Eutheria</taxon>
        <taxon>Laurasiatheria</taxon>
        <taxon>Artiodactyla</taxon>
        <taxon>Ruminantia</taxon>
        <taxon>Pecora</taxon>
        <taxon>Cervidae</taxon>
        <taxon>Odocoileinae</taxon>
        <taxon>Rangifer</taxon>
    </lineage>
</organism>
<accession>A0ABN8XMS9</accession>
<gene>
    <name evidence="1" type="ORF">MRATA1EN1_LOCUS31111</name>
</gene>
<dbReference type="EMBL" id="CATKSN020000334">
    <property type="protein sequence ID" value="CAI9149493.1"/>
    <property type="molecule type" value="Genomic_DNA"/>
</dbReference>
<name>A0ABN8XMS9_RANTA</name>
<proteinExistence type="predicted"/>
<reference evidence="1" key="1">
    <citation type="submission" date="2023-04" db="EMBL/GenBank/DDBJ databases">
        <authorList>
            <consortium name="ELIXIR-Norway"/>
        </authorList>
    </citation>
    <scope>NUCLEOTIDE SEQUENCE [LARGE SCALE GENOMIC DNA]</scope>
</reference>